<keyword evidence="3" id="KW-0813">Transport</keyword>
<comment type="caution">
    <text evidence="10">The sequence shown here is derived from an EMBL/GenBank/DDBJ whole genome shotgun (WGS) entry which is preliminary data.</text>
</comment>
<dbReference type="OrthoDB" id="9781156at2"/>
<organism evidence="10 11">
    <name type="scientific">Lysinibacillus fusiformis</name>
    <dbReference type="NCBI Taxonomy" id="28031"/>
    <lineage>
        <taxon>Bacteria</taxon>
        <taxon>Bacillati</taxon>
        <taxon>Bacillota</taxon>
        <taxon>Bacilli</taxon>
        <taxon>Bacillales</taxon>
        <taxon>Bacillaceae</taxon>
        <taxon>Lysinibacillus</taxon>
    </lineage>
</organism>
<dbReference type="Pfam" id="PF07690">
    <property type="entry name" value="MFS_1"/>
    <property type="match status" value="1"/>
</dbReference>
<feature type="transmembrane region" description="Helical" evidence="8">
    <location>
        <begin position="169"/>
        <end position="189"/>
    </location>
</feature>
<evidence type="ECO:0000256" key="2">
    <source>
        <dbReference type="ARBA" id="ARBA00008335"/>
    </source>
</evidence>
<evidence type="ECO:0000256" key="1">
    <source>
        <dbReference type="ARBA" id="ARBA00004651"/>
    </source>
</evidence>
<evidence type="ECO:0000313" key="10">
    <source>
        <dbReference type="EMBL" id="ODV57478.1"/>
    </source>
</evidence>
<keyword evidence="5 8" id="KW-0812">Transmembrane</keyword>
<dbReference type="RefSeq" id="WP_069482349.1">
    <property type="nucleotide sequence ID" value="NZ_KV766182.1"/>
</dbReference>
<evidence type="ECO:0000256" key="7">
    <source>
        <dbReference type="ARBA" id="ARBA00023136"/>
    </source>
</evidence>
<comment type="similarity">
    <text evidence="2">Belongs to the major facilitator superfamily.</text>
</comment>
<keyword evidence="4" id="KW-1003">Cell membrane</keyword>
<dbReference type="EMBL" id="MECQ01000001">
    <property type="protein sequence ID" value="ODV57478.1"/>
    <property type="molecule type" value="Genomic_DNA"/>
</dbReference>
<feature type="transmembrane region" description="Helical" evidence="8">
    <location>
        <begin position="217"/>
        <end position="242"/>
    </location>
</feature>
<evidence type="ECO:0000259" key="9">
    <source>
        <dbReference type="PROSITE" id="PS50850"/>
    </source>
</evidence>
<evidence type="ECO:0000256" key="5">
    <source>
        <dbReference type="ARBA" id="ARBA00022692"/>
    </source>
</evidence>
<accession>A0A1E4RAW8</accession>
<evidence type="ECO:0000256" key="4">
    <source>
        <dbReference type="ARBA" id="ARBA00022475"/>
    </source>
</evidence>
<feature type="transmembrane region" description="Helical" evidence="8">
    <location>
        <begin position="12"/>
        <end position="34"/>
    </location>
</feature>
<dbReference type="AlphaFoldDB" id="A0A1E4RAW8"/>
<feature type="transmembrane region" description="Helical" evidence="8">
    <location>
        <begin position="304"/>
        <end position="329"/>
    </location>
</feature>
<feature type="transmembrane region" description="Helical" evidence="8">
    <location>
        <begin position="369"/>
        <end position="389"/>
    </location>
</feature>
<feature type="transmembrane region" description="Helical" evidence="8">
    <location>
        <begin position="341"/>
        <end position="363"/>
    </location>
</feature>
<dbReference type="SUPFAM" id="SSF103473">
    <property type="entry name" value="MFS general substrate transporter"/>
    <property type="match status" value="1"/>
</dbReference>
<dbReference type="GO" id="GO:0022857">
    <property type="term" value="F:transmembrane transporter activity"/>
    <property type="evidence" value="ECO:0007669"/>
    <property type="project" value="InterPro"/>
</dbReference>
<dbReference type="PROSITE" id="PS50850">
    <property type="entry name" value="MFS"/>
    <property type="match status" value="1"/>
</dbReference>
<dbReference type="PANTHER" id="PTHR43271">
    <property type="entry name" value="BLL2771 PROTEIN"/>
    <property type="match status" value="1"/>
</dbReference>
<keyword evidence="7 8" id="KW-0472">Membrane</keyword>
<feature type="transmembrane region" description="Helical" evidence="8">
    <location>
        <begin position="46"/>
        <end position="69"/>
    </location>
</feature>
<dbReference type="InterPro" id="IPR036259">
    <property type="entry name" value="MFS_trans_sf"/>
</dbReference>
<dbReference type="Proteomes" id="UP000094784">
    <property type="component" value="Unassembled WGS sequence"/>
</dbReference>
<evidence type="ECO:0000256" key="3">
    <source>
        <dbReference type="ARBA" id="ARBA00022448"/>
    </source>
</evidence>
<feature type="transmembrane region" description="Helical" evidence="8">
    <location>
        <begin position="137"/>
        <end position="157"/>
    </location>
</feature>
<dbReference type="InterPro" id="IPR020846">
    <property type="entry name" value="MFS_dom"/>
</dbReference>
<proteinExistence type="inferred from homology"/>
<feature type="transmembrane region" description="Helical" evidence="8">
    <location>
        <begin position="105"/>
        <end position="125"/>
    </location>
</feature>
<evidence type="ECO:0000256" key="6">
    <source>
        <dbReference type="ARBA" id="ARBA00022989"/>
    </source>
</evidence>
<sequence length="401" mass="43320">MNIVISGNRANYALMTTILSWTGMVVMSSLYLTIPLISLFSDYFNISLAKAGFTSSVFSLGFALGCFFYGAISEKYGRKNVIVFGLFSLSMITLLLGLVNDFSFILLLRGLQGLAAATFSPVALAYTLEIFPNDRKVGAIGFISTGFLVAGIVGQVFSGYVSDHNHWHVIFYVLAAVYLITALLVVWILPKGVLQNESKNIWALLKRIGIIFTNRNLIFSYIIAFVLLMSFVSMYIILGAYLTSDSFGMKGQNLIYIRAFGIVGMVMSPFAGKLAKRFNVLFVLKMALCLSIISLTMMSFVSTIAGLTIISILFVGGIALAVPSLVTLVSQLGWNMGGIAVSMYTVILFAGTSVAPFISVYLIQTGSFTVAFLLLAATLSIGLVSALMIKSGKNVGSNYCS</sequence>
<feature type="transmembrane region" description="Helical" evidence="8">
    <location>
        <begin position="278"/>
        <end position="298"/>
    </location>
</feature>
<dbReference type="CDD" id="cd17324">
    <property type="entry name" value="MFS_NepI_like"/>
    <property type="match status" value="1"/>
</dbReference>
<comment type="subcellular location">
    <subcellularLocation>
        <location evidence="1">Cell membrane</location>
        <topology evidence="1">Multi-pass membrane protein</topology>
    </subcellularLocation>
</comment>
<dbReference type="InterPro" id="IPR011701">
    <property type="entry name" value="MFS"/>
</dbReference>
<protein>
    <submittedName>
        <fullName evidence="10">MFS transporter</fullName>
    </submittedName>
</protein>
<gene>
    <name evidence="10" type="ORF">BG258_16915</name>
</gene>
<dbReference type="PANTHER" id="PTHR43271:SF2">
    <property type="entry name" value="BLL2771 PROTEIN"/>
    <property type="match status" value="1"/>
</dbReference>
<evidence type="ECO:0000256" key="8">
    <source>
        <dbReference type="SAM" id="Phobius"/>
    </source>
</evidence>
<feature type="transmembrane region" description="Helical" evidence="8">
    <location>
        <begin position="81"/>
        <end position="99"/>
    </location>
</feature>
<feature type="domain" description="Major facilitator superfamily (MFS) profile" evidence="9">
    <location>
        <begin position="9"/>
        <end position="394"/>
    </location>
</feature>
<dbReference type="Gene3D" id="1.20.1250.20">
    <property type="entry name" value="MFS general substrate transporter like domains"/>
    <property type="match status" value="1"/>
</dbReference>
<feature type="transmembrane region" description="Helical" evidence="8">
    <location>
        <begin position="254"/>
        <end position="271"/>
    </location>
</feature>
<keyword evidence="6 8" id="KW-1133">Transmembrane helix</keyword>
<evidence type="ECO:0000313" key="11">
    <source>
        <dbReference type="Proteomes" id="UP000094784"/>
    </source>
</evidence>
<reference evidence="10 11" key="1">
    <citation type="submission" date="2016-09" db="EMBL/GenBank/DDBJ databases">
        <title>Draft genome sequence of the soil isolate, Lysinibacillus fusiformis M5, a potential hypoxanthine producer.</title>
        <authorList>
            <person name="Gallegos-Monterrosa R."/>
            <person name="Maroti G."/>
            <person name="Balint B."/>
            <person name="Kovacs A.T."/>
        </authorList>
    </citation>
    <scope>NUCLEOTIDE SEQUENCE [LARGE SCALE GENOMIC DNA]</scope>
    <source>
        <strain evidence="10 11">M5</strain>
    </source>
</reference>
<name>A0A1E4RAW8_9BACI</name>
<dbReference type="GO" id="GO:0005886">
    <property type="term" value="C:plasma membrane"/>
    <property type="evidence" value="ECO:0007669"/>
    <property type="project" value="UniProtKB-SubCell"/>
</dbReference>